<dbReference type="SMART" id="SM00487">
    <property type="entry name" value="DEXDc"/>
    <property type="match status" value="1"/>
</dbReference>
<comment type="similarity">
    <text evidence="1 7">Belongs to the helicase family. RecQ subfamily.</text>
</comment>
<keyword evidence="5 7" id="KW-0067">ATP-binding</keyword>
<dbReference type="NCBIfam" id="TIGR00614">
    <property type="entry name" value="recQ_fam"/>
    <property type="match status" value="1"/>
</dbReference>
<dbReference type="InterPro" id="IPR011545">
    <property type="entry name" value="DEAD/DEAH_box_helicase_dom"/>
</dbReference>
<dbReference type="InterPro" id="IPR027417">
    <property type="entry name" value="P-loop_NTPase"/>
</dbReference>
<dbReference type="PROSITE" id="PS51192">
    <property type="entry name" value="HELICASE_ATP_BIND_1"/>
    <property type="match status" value="1"/>
</dbReference>
<dbReference type="PANTHER" id="PTHR13710:SF155">
    <property type="entry name" value="ATP-DEPENDENT DNA HELICASE Q-LIKE 3"/>
    <property type="match status" value="1"/>
</dbReference>
<evidence type="ECO:0000313" key="12">
    <source>
        <dbReference type="Proteomes" id="UP001491310"/>
    </source>
</evidence>
<dbReference type="SMART" id="SM00490">
    <property type="entry name" value="HELICc"/>
    <property type="match status" value="1"/>
</dbReference>
<dbReference type="SUPFAM" id="SSF52540">
    <property type="entry name" value="P-loop containing nucleoside triphosphate hydrolases"/>
    <property type="match status" value="1"/>
</dbReference>
<keyword evidence="12" id="KW-1185">Reference proteome</keyword>
<dbReference type="InterPro" id="IPR036388">
    <property type="entry name" value="WH-like_DNA-bd_sf"/>
</dbReference>
<evidence type="ECO:0000256" key="1">
    <source>
        <dbReference type="ARBA" id="ARBA00005446"/>
    </source>
</evidence>
<evidence type="ECO:0000256" key="4">
    <source>
        <dbReference type="ARBA" id="ARBA00022806"/>
    </source>
</evidence>
<dbReference type="PROSITE" id="PS51194">
    <property type="entry name" value="HELICASE_CTER"/>
    <property type="match status" value="1"/>
</dbReference>
<dbReference type="InterPro" id="IPR001650">
    <property type="entry name" value="Helicase_C-like"/>
</dbReference>
<dbReference type="CDD" id="cd17920">
    <property type="entry name" value="DEXHc_RecQ"/>
    <property type="match status" value="1"/>
</dbReference>
<proteinExistence type="inferred from homology"/>
<dbReference type="EC" id="5.6.2.4" evidence="7"/>
<dbReference type="Pfam" id="PF00271">
    <property type="entry name" value="Helicase_C"/>
    <property type="match status" value="1"/>
</dbReference>
<evidence type="ECO:0000256" key="5">
    <source>
        <dbReference type="ARBA" id="ARBA00022840"/>
    </source>
</evidence>
<comment type="catalytic activity">
    <reaction evidence="6 7">
        <text>Couples ATP hydrolysis with the unwinding of duplex DNA by translocating in the 3'-5' direction.</text>
        <dbReference type="EC" id="5.6.2.4"/>
    </reaction>
</comment>
<evidence type="ECO:0000313" key="11">
    <source>
        <dbReference type="EMBL" id="KAK9903574.1"/>
    </source>
</evidence>
<keyword evidence="4 7" id="KW-0347">Helicase</keyword>
<feature type="domain" description="Helicase C-terminal" evidence="10">
    <location>
        <begin position="184"/>
        <end position="328"/>
    </location>
</feature>
<dbReference type="InterPro" id="IPR014001">
    <property type="entry name" value="Helicase_ATP-bd"/>
</dbReference>
<comment type="caution">
    <text evidence="11">The sequence shown here is derived from an EMBL/GenBank/DDBJ whole genome shotgun (WGS) entry which is preliminary data.</text>
</comment>
<keyword evidence="2 7" id="KW-0547">Nucleotide-binding</keyword>
<dbReference type="InterPro" id="IPR004589">
    <property type="entry name" value="DNA_helicase_ATP-dep_RecQ"/>
</dbReference>
<evidence type="ECO:0000256" key="8">
    <source>
        <dbReference type="SAM" id="MobiDB-lite"/>
    </source>
</evidence>
<dbReference type="Proteomes" id="UP001491310">
    <property type="component" value="Unassembled WGS sequence"/>
</dbReference>
<accession>A0ABR2YEN2</accession>
<reference evidence="11 12" key="1">
    <citation type="journal article" date="2024" name="Nat. Commun.">
        <title>Phylogenomics reveals the evolutionary origins of lichenization in chlorophyte algae.</title>
        <authorList>
            <person name="Puginier C."/>
            <person name="Libourel C."/>
            <person name="Otte J."/>
            <person name="Skaloud P."/>
            <person name="Haon M."/>
            <person name="Grisel S."/>
            <person name="Petersen M."/>
            <person name="Berrin J.G."/>
            <person name="Delaux P.M."/>
            <person name="Dal Grande F."/>
            <person name="Keller J."/>
        </authorList>
    </citation>
    <scope>NUCLEOTIDE SEQUENCE [LARGE SCALE GENOMIC DNA]</scope>
    <source>
        <strain evidence="11 12">SAG 216-7</strain>
    </source>
</reference>
<evidence type="ECO:0000256" key="2">
    <source>
        <dbReference type="ARBA" id="ARBA00022741"/>
    </source>
</evidence>
<dbReference type="EMBL" id="JALJOT010000014">
    <property type="protein sequence ID" value="KAK9903574.1"/>
    <property type="molecule type" value="Genomic_DNA"/>
</dbReference>
<dbReference type="Pfam" id="PF16124">
    <property type="entry name" value="RecQ_Zn_bind"/>
    <property type="match status" value="1"/>
</dbReference>
<dbReference type="PANTHER" id="PTHR13710">
    <property type="entry name" value="DNA HELICASE RECQ FAMILY MEMBER"/>
    <property type="match status" value="1"/>
</dbReference>
<dbReference type="Gene3D" id="3.40.50.300">
    <property type="entry name" value="P-loop containing nucleotide triphosphate hydrolases"/>
    <property type="match status" value="1"/>
</dbReference>
<feature type="region of interest" description="Disordered" evidence="8">
    <location>
        <begin position="407"/>
        <end position="458"/>
    </location>
</feature>
<name>A0ABR2YEN2_9CHLO</name>
<keyword evidence="7" id="KW-0539">Nucleus</keyword>
<evidence type="ECO:0000256" key="6">
    <source>
        <dbReference type="ARBA" id="ARBA00034617"/>
    </source>
</evidence>
<dbReference type="Gene3D" id="1.10.10.10">
    <property type="entry name" value="Winged helix-like DNA-binding domain superfamily/Winged helix DNA-binding domain"/>
    <property type="match status" value="1"/>
</dbReference>
<evidence type="ECO:0000259" key="10">
    <source>
        <dbReference type="PROSITE" id="PS51194"/>
    </source>
</evidence>
<feature type="region of interest" description="Disordered" evidence="8">
    <location>
        <begin position="576"/>
        <end position="595"/>
    </location>
</feature>
<dbReference type="InterPro" id="IPR032284">
    <property type="entry name" value="RecQ_Zn-bd"/>
</dbReference>
<evidence type="ECO:0000256" key="3">
    <source>
        <dbReference type="ARBA" id="ARBA00022801"/>
    </source>
</evidence>
<dbReference type="Pfam" id="PF00270">
    <property type="entry name" value="DEAD"/>
    <property type="match status" value="1"/>
</dbReference>
<keyword evidence="3 7" id="KW-0378">Hydrolase</keyword>
<feature type="domain" description="Helicase ATP-binding" evidence="9">
    <location>
        <begin position="25"/>
        <end position="199"/>
    </location>
</feature>
<gene>
    <name evidence="11" type="ORF">WJX75_009147</name>
</gene>
<comment type="catalytic activity">
    <reaction evidence="7">
        <text>ATP + H2O = ADP + phosphate + H(+)</text>
        <dbReference type="Rhea" id="RHEA:13065"/>
        <dbReference type="ChEBI" id="CHEBI:15377"/>
        <dbReference type="ChEBI" id="CHEBI:15378"/>
        <dbReference type="ChEBI" id="CHEBI:30616"/>
        <dbReference type="ChEBI" id="CHEBI:43474"/>
        <dbReference type="ChEBI" id="CHEBI:456216"/>
    </reaction>
</comment>
<sequence length="595" mass="64966">MYERLHACLKGLGFNDFRGKQKEAITAALQGNDCLVLMPTGGGKSLCYALPAVITEKLAVVVSPLIALMQDQVSNFNRRGINSDYFCSTRTEKERAAIMRGLQTATSDLRLLFVTPETFSSEQLLEHLRGVYTAGRLALVAIDEAHCISSWGHDFRPAYRRLSSIRRELPRVPIMALTATATKQVQDDIVQIPCCIVYTLKRETADEVANCLNAKGVCAAAYHAGLRDADRSRVLERWSSGQIPVVAATIAFGMGIDRACVRLVAHLNLPKTLEGLYQESGRAGRDGLPSRSVLFYDVDDRERMDWILSKEQGRKRKKGASSACGDAAVDRGQQAFYRVVNYCVAEQCRRTMLLAHFGERLSVPCSGCDWCLDRKKVSQQLSQLALEGPKKVRERELSFGGRGFVAYGHNQDNSDDNNEIESVKGDSDDEDAMLAAAEATRKAAKRSQAAGPGPSSQAAMFRELESAEQRYNNSKEATAGHKGELLLRKLESKQAAPAAKPVLGTAPVSDTMREAGALRILEALRRSAAGQGMEDVHLAAAARVMEQGCYGSSASKPVYLSKLAHCSTEAKSIGTWGREGRSGQAWYDAGSPSHH</sequence>
<evidence type="ECO:0000256" key="7">
    <source>
        <dbReference type="RuleBase" id="RU364117"/>
    </source>
</evidence>
<comment type="subcellular location">
    <subcellularLocation>
        <location evidence="7">Nucleus</location>
    </subcellularLocation>
</comment>
<organism evidence="11 12">
    <name type="scientific">Coccomyxa subellipsoidea</name>
    <dbReference type="NCBI Taxonomy" id="248742"/>
    <lineage>
        <taxon>Eukaryota</taxon>
        <taxon>Viridiplantae</taxon>
        <taxon>Chlorophyta</taxon>
        <taxon>core chlorophytes</taxon>
        <taxon>Trebouxiophyceae</taxon>
        <taxon>Trebouxiophyceae incertae sedis</taxon>
        <taxon>Coccomyxaceae</taxon>
        <taxon>Coccomyxa</taxon>
    </lineage>
</organism>
<evidence type="ECO:0000259" key="9">
    <source>
        <dbReference type="PROSITE" id="PS51192"/>
    </source>
</evidence>
<protein>
    <recommendedName>
        <fullName evidence="7">ATP-dependent DNA helicase</fullName>
        <ecNumber evidence="7">5.6.2.4</ecNumber>
    </recommendedName>
</protein>